<protein>
    <submittedName>
        <fullName evidence="2">Uncharacterized protein</fullName>
    </submittedName>
</protein>
<dbReference type="EMBL" id="VSSQ01058892">
    <property type="protein sequence ID" value="MPN12527.1"/>
    <property type="molecule type" value="Genomic_DNA"/>
</dbReference>
<accession>A0A645FDZ2</accession>
<comment type="caution">
    <text evidence="2">The sequence shown here is derived from an EMBL/GenBank/DDBJ whole genome shotgun (WGS) entry which is preliminary data.</text>
</comment>
<proteinExistence type="predicted"/>
<name>A0A645FDZ2_9ZZZZ</name>
<evidence type="ECO:0000256" key="1">
    <source>
        <dbReference type="SAM" id="MobiDB-lite"/>
    </source>
</evidence>
<evidence type="ECO:0000313" key="2">
    <source>
        <dbReference type="EMBL" id="MPN12527.1"/>
    </source>
</evidence>
<sequence length="157" mass="16808">MTGSLLEHPLIVGLELLTLADELPLHGLAQAPHLAVDPTILGLEFLAGLLDRRLHALLALVDDAPLVAQGQEGQLLLQDLDLLVELLEPLVVPMGSEQAVEIDHPQVQVLRLGGLTRPGHFGVKPAQEDHGGQQQGRGQKRSGPPTSHPGPRRDAHQ</sequence>
<reference evidence="2" key="1">
    <citation type="submission" date="2019-08" db="EMBL/GenBank/DDBJ databases">
        <authorList>
            <person name="Kucharzyk K."/>
            <person name="Murdoch R.W."/>
            <person name="Higgins S."/>
            <person name="Loffler F."/>
        </authorList>
    </citation>
    <scope>NUCLEOTIDE SEQUENCE</scope>
</reference>
<organism evidence="2">
    <name type="scientific">bioreactor metagenome</name>
    <dbReference type="NCBI Taxonomy" id="1076179"/>
    <lineage>
        <taxon>unclassified sequences</taxon>
        <taxon>metagenomes</taxon>
        <taxon>ecological metagenomes</taxon>
    </lineage>
</organism>
<dbReference type="AlphaFoldDB" id="A0A645FDZ2"/>
<feature type="region of interest" description="Disordered" evidence="1">
    <location>
        <begin position="118"/>
        <end position="157"/>
    </location>
</feature>
<gene>
    <name evidence="2" type="ORF">SDC9_159845</name>
</gene>